<evidence type="ECO:0000256" key="8">
    <source>
        <dbReference type="ARBA" id="ARBA00023136"/>
    </source>
</evidence>
<keyword evidence="7" id="KW-0378">Hydrolase</keyword>
<name>A0A2U0U804_9BACT</name>
<evidence type="ECO:0000313" key="15">
    <source>
        <dbReference type="Proteomes" id="UP000245870"/>
    </source>
</evidence>
<evidence type="ECO:0000256" key="9">
    <source>
        <dbReference type="ARBA" id="ARBA00031642"/>
    </source>
</evidence>
<comment type="caution">
    <text evidence="14">The sequence shown here is derived from an EMBL/GenBank/DDBJ whole genome shotgun (WGS) entry which is preliminary data.</text>
</comment>
<dbReference type="EC" id="3.1.3.62" evidence="4"/>
<dbReference type="GO" id="GO:0034417">
    <property type="term" value="F:bisphosphoglycerate 3-phosphatase activity"/>
    <property type="evidence" value="ECO:0007669"/>
    <property type="project" value="UniProtKB-EC"/>
</dbReference>
<sequence length="474" mass="54231">MLSVVISLMADVIGDRGLLHENIVKIHKSFGWAKAIVYFCNTILLNMKRAFFCFLCLFAVSLITDAQQAWYDIKNNPNLAGSNYVAYHGPHKRLAPTPKGYEPYYISHYGRHGSRYLINTSDYDKPFFVLSRADSLGKLTLAGREVLRKVGLIREEAKLRGGELTSLGVQQHHAIARRMILRFPTVFSGDASVDARSTTVIRCILSMESALQELVAHNPHLRVCHDASRHDMYYMNDQNNKYCDLRDTPQTQAMLRAFQSKHVNYNHLMRYLFNDSAYAGHIDAADMGTRLFNLAANVQSTELRHQISLWDIFTDEERYYTWRYNNVGWYIYSGPCKQVDGAGMYTQVNLLKNIIFTADSCLLLPHPGVTLRYGHEVNVLPLVCLLNLNGYGETVDDLEQLDMRGWNNYDIFPMACNVQFIFYKPQKGMPTAANALVKVLLNEDECTLPIPTDCAPYYHWQDVRAYFLNRISGK</sequence>
<comment type="subcellular location">
    <subcellularLocation>
        <location evidence="1">Membrane</location>
    </subcellularLocation>
</comment>
<evidence type="ECO:0000256" key="10">
    <source>
        <dbReference type="ARBA" id="ARBA00043668"/>
    </source>
</evidence>
<evidence type="ECO:0000313" key="14">
    <source>
        <dbReference type="EMBL" id="PVX53729.1"/>
    </source>
</evidence>
<dbReference type="Gene3D" id="3.40.50.1240">
    <property type="entry name" value="Phosphoglycerate mutase-like"/>
    <property type="match status" value="1"/>
</dbReference>
<comment type="catalytic activity">
    <reaction evidence="10">
        <text>1D-myo-inositol 1,2,5,6-tetrakisphosphate + H2O = 1D-myo-inositol 1,2,6-trisphosphate + phosphate</text>
        <dbReference type="Rhea" id="RHEA:77119"/>
        <dbReference type="ChEBI" id="CHEBI:15377"/>
        <dbReference type="ChEBI" id="CHEBI:43474"/>
        <dbReference type="ChEBI" id="CHEBI:195535"/>
        <dbReference type="ChEBI" id="CHEBI:195537"/>
        <dbReference type="EC" id="3.1.3.62"/>
    </reaction>
    <physiologicalReaction direction="left-to-right" evidence="10">
        <dbReference type="Rhea" id="RHEA:77120"/>
    </physiologicalReaction>
</comment>
<keyword evidence="8" id="KW-0472">Membrane</keyword>
<evidence type="ECO:0000256" key="4">
    <source>
        <dbReference type="ARBA" id="ARBA00013040"/>
    </source>
</evidence>
<keyword evidence="6" id="KW-0732">Signal</keyword>
<dbReference type="EC" id="3.1.3.80" evidence="3"/>
<dbReference type="InterPro" id="IPR000560">
    <property type="entry name" value="His_Pase_clade-2"/>
</dbReference>
<evidence type="ECO:0000256" key="13">
    <source>
        <dbReference type="ARBA" id="ARBA00043832"/>
    </source>
</evidence>
<evidence type="ECO:0000256" key="11">
    <source>
        <dbReference type="ARBA" id="ARBA00043671"/>
    </source>
</evidence>
<protein>
    <recommendedName>
        <fullName evidence="5">Multiple inositol polyphosphate phosphatase 1</fullName>
        <ecNumber evidence="4">3.1.3.62</ecNumber>
        <ecNumber evidence="3">3.1.3.80</ecNumber>
    </recommendedName>
    <alternativeName>
        <fullName evidence="9">2,3-bisphosphoglycerate 3-phosphatase</fullName>
    </alternativeName>
</protein>
<evidence type="ECO:0000256" key="12">
    <source>
        <dbReference type="ARBA" id="ARBA00043691"/>
    </source>
</evidence>
<comment type="catalytic activity">
    <reaction evidence="11">
        <text>1D-myo-inositol 1,2,4,5,6-pentakisphosphate + H2O = 1D-myo-inositol 1,2,5,6-tetrakisphosphate + phosphate</text>
        <dbReference type="Rhea" id="RHEA:77115"/>
        <dbReference type="ChEBI" id="CHEBI:15377"/>
        <dbReference type="ChEBI" id="CHEBI:43474"/>
        <dbReference type="ChEBI" id="CHEBI:57798"/>
        <dbReference type="ChEBI" id="CHEBI:195535"/>
        <dbReference type="EC" id="3.1.3.62"/>
    </reaction>
    <physiologicalReaction direction="left-to-right" evidence="11">
        <dbReference type="Rhea" id="RHEA:77116"/>
    </physiologicalReaction>
</comment>
<dbReference type="Proteomes" id="UP000245870">
    <property type="component" value="Unassembled WGS sequence"/>
</dbReference>
<dbReference type="PANTHER" id="PTHR20963">
    <property type="entry name" value="MULTIPLE INOSITOL POLYPHOSPHATE PHOSPHATASE-RELATED"/>
    <property type="match status" value="1"/>
</dbReference>
<dbReference type="AlphaFoldDB" id="A0A2U0U804"/>
<dbReference type="EMBL" id="QENY01000009">
    <property type="protein sequence ID" value="PVX53729.1"/>
    <property type="molecule type" value="Genomic_DNA"/>
</dbReference>
<reference evidence="14 15" key="1">
    <citation type="submission" date="2018-05" db="EMBL/GenBank/DDBJ databases">
        <title>Genomic Encyclopedia of Type Strains, Phase IV (KMG-IV): sequencing the most valuable type-strain genomes for metagenomic binning, comparative biology and taxonomic classification.</title>
        <authorList>
            <person name="Goeker M."/>
        </authorList>
    </citation>
    <scope>NUCLEOTIDE SEQUENCE [LARGE SCALE GENOMIC DNA]</scope>
    <source>
        <strain evidence="14 15">DSM 100333</strain>
    </source>
</reference>
<comment type="catalytic activity">
    <reaction evidence="12">
        <text>1D-myo-inositol hexakisphosphate + H2O = 1D-myo-inositol 1,2,4,5,6-pentakisphosphate + phosphate</text>
        <dbReference type="Rhea" id="RHEA:16989"/>
        <dbReference type="ChEBI" id="CHEBI:15377"/>
        <dbReference type="ChEBI" id="CHEBI:43474"/>
        <dbReference type="ChEBI" id="CHEBI:57798"/>
        <dbReference type="ChEBI" id="CHEBI:58130"/>
        <dbReference type="EC" id="3.1.3.62"/>
    </reaction>
    <physiologicalReaction direction="left-to-right" evidence="12">
        <dbReference type="Rhea" id="RHEA:16990"/>
    </physiologicalReaction>
</comment>
<evidence type="ECO:0000256" key="3">
    <source>
        <dbReference type="ARBA" id="ARBA00012976"/>
    </source>
</evidence>
<dbReference type="Pfam" id="PF00328">
    <property type="entry name" value="His_Phos_2"/>
    <property type="match status" value="1"/>
</dbReference>
<accession>A0A2U0U804</accession>
<evidence type="ECO:0000256" key="1">
    <source>
        <dbReference type="ARBA" id="ARBA00004370"/>
    </source>
</evidence>
<evidence type="ECO:0000256" key="5">
    <source>
        <dbReference type="ARBA" id="ARBA00018097"/>
    </source>
</evidence>
<organism evidence="14 15">
    <name type="scientific">Hallella colorans</name>
    <dbReference type="NCBI Taxonomy" id="1703337"/>
    <lineage>
        <taxon>Bacteria</taxon>
        <taxon>Pseudomonadati</taxon>
        <taxon>Bacteroidota</taxon>
        <taxon>Bacteroidia</taxon>
        <taxon>Bacteroidales</taxon>
        <taxon>Prevotellaceae</taxon>
        <taxon>Hallella</taxon>
    </lineage>
</organism>
<gene>
    <name evidence="14" type="ORF">C7379_10969</name>
</gene>
<dbReference type="SUPFAM" id="SSF53254">
    <property type="entry name" value="Phosphoglycerate mutase-like"/>
    <property type="match status" value="1"/>
</dbReference>
<evidence type="ECO:0000256" key="2">
    <source>
        <dbReference type="ARBA" id="ARBA00008422"/>
    </source>
</evidence>
<dbReference type="InterPro" id="IPR029033">
    <property type="entry name" value="His_PPase_superfam"/>
</dbReference>
<dbReference type="PANTHER" id="PTHR20963:SF8">
    <property type="entry name" value="MULTIPLE INOSITOL POLYPHOSPHATE PHOSPHATASE 1"/>
    <property type="match status" value="1"/>
</dbReference>
<keyword evidence="15" id="KW-1185">Reference proteome</keyword>
<evidence type="ECO:0000256" key="6">
    <source>
        <dbReference type="ARBA" id="ARBA00022729"/>
    </source>
</evidence>
<evidence type="ECO:0000256" key="7">
    <source>
        <dbReference type="ARBA" id="ARBA00022801"/>
    </source>
</evidence>
<comment type="catalytic activity">
    <reaction evidence="13">
        <text>(2R)-2,3-bisphosphoglycerate + H2O = (2R)-2-phosphoglycerate + phosphate</text>
        <dbReference type="Rhea" id="RHEA:27381"/>
        <dbReference type="ChEBI" id="CHEBI:15377"/>
        <dbReference type="ChEBI" id="CHEBI:43474"/>
        <dbReference type="ChEBI" id="CHEBI:58248"/>
        <dbReference type="ChEBI" id="CHEBI:58289"/>
        <dbReference type="EC" id="3.1.3.80"/>
    </reaction>
    <physiologicalReaction direction="left-to-right" evidence="13">
        <dbReference type="Rhea" id="RHEA:27382"/>
    </physiologicalReaction>
</comment>
<comment type="similarity">
    <text evidence="2">Belongs to the histidine acid phosphatase family. MINPP1 subfamily.</text>
</comment>
<dbReference type="GO" id="GO:0016020">
    <property type="term" value="C:membrane"/>
    <property type="evidence" value="ECO:0007669"/>
    <property type="project" value="UniProtKB-SubCell"/>
</dbReference>
<proteinExistence type="inferred from homology"/>